<accession>A0ABR1ICK3</accession>
<dbReference type="SUPFAM" id="SSF56112">
    <property type="entry name" value="Protein kinase-like (PK-like)"/>
    <property type="match status" value="1"/>
</dbReference>
<evidence type="ECO:0000259" key="1">
    <source>
        <dbReference type="PROSITE" id="PS50011"/>
    </source>
</evidence>
<name>A0ABR1ICK3_9HYPO</name>
<proteinExistence type="predicted"/>
<comment type="caution">
    <text evidence="2">The sequence shown here is derived from an EMBL/GenBank/DDBJ whole genome shotgun (WGS) entry which is preliminary data.</text>
</comment>
<dbReference type="Gene3D" id="1.10.510.10">
    <property type="entry name" value="Transferase(Phosphotransferase) domain 1"/>
    <property type="match status" value="1"/>
</dbReference>
<feature type="domain" description="Protein kinase" evidence="1">
    <location>
        <begin position="1"/>
        <end position="121"/>
    </location>
</feature>
<protein>
    <recommendedName>
        <fullName evidence="1">Protein kinase domain-containing protein</fullName>
    </recommendedName>
</protein>
<evidence type="ECO:0000313" key="2">
    <source>
        <dbReference type="EMBL" id="KAK7431274.1"/>
    </source>
</evidence>
<dbReference type="Pfam" id="PF00069">
    <property type="entry name" value="Pkinase"/>
    <property type="match status" value="1"/>
</dbReference>
<organism evidence="2 3">
    <name type="scientific">Neonectria magnoliae</name>
    <dbReference type="NCBI Taxonomy" id="2732573"/>
    <lineage>
        <taxon>Eukaryota</taxon>
        <taxon>Fungi</taxon>
        <taxon>Dikarya</taxon>
        <taxon>Ascomycota</taxon>
        <taxon>Pezizomycotina</taxon>
        <taxon>Sordariomycetes</taxon>
        <taxon>Hypocreomycetidae</taxon>
        <taxon>Hypocreales</taxon>
        <taxon>Nectriaceae</taxon>
        <taxon>Neonectria</taxon>
    </lineage>
</organism>
<dbReference type="PROSITE" id="PS50011">
    <property type="entry name" value="PROTEIN_KINASE_DOM"/>
    <property type="match status" value="1"/>
</dbReference>
<evidence type="ECO:0000313" key="3">
    <source>
        <dbReference type="Proteomes" id="UP001498421"/>
    </source>
</evidence>
<reference evidence="2 3" key="1">
    <citation type="journal article" date="2025" name="Microbiol. Resour. Announc.">
        <title>Draft genome sequences for Neonectria magnoliae and Neonectria punicea, canker pathogens of Liriodendron tulipifera and Acer saccharum in West Virginia.</title>
        <authorList>
            <person name="Petronek H.M."/>
            <person name="Kasson M.T."/>
            <person name="Metheny A.M."/>
            <person name="Stauder C.M."/>
            <person name="Lovett B."/>
            <person name="Lynch S.C."/>
            <person name="Garnas J.R."/>
            <person name="Kasson L.R."/>
            <person name="Stajich J.E."/>
        </authorList>
    </citation>
    <scope>NUCLEOTIDE SEQUENCE [LARGE SCALE GENOMIC DNA]</scope>
    <source>
        <strain evidence="2 3">NRRL 64651</strain>
    </source>
</reference>
<gene>
    <name evidence="2" type="ORF">QQZ08_002045</name>
</gene>
<sequence length="121" mass="14162">MSRLGTEYLTDQIRVIDFGESFSFSSPPEDLGIPEHYLPPEVLLEEQEVIGPACDLWALGCTLFEIREQIPLFYMIYDKDELIAESARFFGKLPKEKWGKWEARGDWFDEDGNWLRKQTQP</sequence>
<dbReference type="InterPro" id="IPR011009">
    <property type="entry name" value="Kinase-like_dom_sf"/>
</dbReference>
<dbReference type="EMBL" id="JAZAVK010000012">
    <property type="protein sequence ID" value="KAK7431274.1"/>
    <property type="molecule type" value="Genomic_DNA"/>
</dbReference>
<dbReference type="InterPro" id="IPR000719">
    <property type="entry name" value="Prot_kinase_dom"/>
</dbReference>
<dbReference type="Proteomes" id="UP001498421">
    <property type="component" value="Unassembled WGS sequence"/>
</dbReference>
<keyword evidence="3" id="KW-1185">Reference proteome</keyword>